<keyword evidence="6" id="KW-1185">Reference proteome</keyword>
<dbReference type="EMBL" id="QLNT01000016">
    <property type="protein sequence ID" value="KAF3066879.1"/>
    <property type="molecule type" value="Genomic_DNA"/>
</dbReference>
<dbReference type="InterPro" id="IPR050641">
    <property type="entry name" value="RIFMO-like"/>
</dbReference>
<name>A0A9P5CC71_9HYPO</name>
<dbReference type="SUPFAM" id="SSF51905">
    <property type="entry name" value="FAD/NAD(P)-binding domain"/>
    <property type="match status" value="1"/>
</dbReference>
<gene>
    <name evidence="5" type="ORF">CFAM422_008783</name>
</gene>
<organism evidence="5 6">
    <name type="scientific">Trichoderma lentiforme</name>
    <dbReference type="NCBI Taxonomy" id="1567552"/>
    <lineage>
        <taxon>Eukaryota</taxon>
        <taxon>Fungi</taxon>
        <taxon>Dikarya</taxon>
        <taxon>Ascomycota</taxon>
        <taxon>Pezizomycotina</taxon>
        <taxon>Sordariomycetes</taxon>
        <taxon>Hypocreomycetidae</taxon>
        <taxon>Hypocreales</taxon>
        <taxon>Hypocreaceae</taxon>
        <taxon>Trichoderma</taxon>
    </lineage>
</organism>
<dbReference type="GO" id="GO:0016709">
    <property type="term" value="F:oxidoreductase activity, acting on paired donors, with incorporation or reduction of molecular oxygen, NAD(P)H as one donor, and incorporation of one atom of oxygen"/>
    <property type="evidence" value="ECO:0007669"/>
    <property type="project" value="UniProtKB-ARBA"/>
</dbReference>
<proteinExistence type="predicted"/>
<evidence type="ECO:0000256" key="2">
    <source>
        <dbReference type="ARBA" id="ARBA00022827"/>
    </source>
</evidence>
<accession>A0A9P5CC71</accession>
<dbReference type="PRINTS" id="PR00420">
    <property type="entry name" value="RNGMNOXGNASE"/>
</dbReference>
<dbReference type="InterPro" id="IPR028345">
    <property type="entry name" value="Antibiotic_NAT-like"/>
</dbReference>
<evidence type="ECO:0000259" key="4">
    <source>
        <dbReference type="Pfam" id="PF01494"/>
    </source>
</evidence>
<sequence length="923" mass="102520">MISKTASLYQLLIRRRKYSNIRNDQAIRHETPVLIVGGGPAGLIVALQLARHDINCMLVERNLDTTKWPKMDLTNCRSMELFRRIGISEGLREIGVPPQYSFDVLFSTGYSEGEEEIARWKLDSVDAWWQRIKSQNDGSLPREPYQRCSQAVLEAWLKPRIQAEKLIDGHFGLKFESLTETDEGVESQLTDVVTGEQHIIRSKYVVGCDGAGSRVRKSIGINLLGGPVPAAMLLIHFKSRDLSRLQKHGQFWHISFASGAFIIAQDEVDTWTLHTKIPIDTDWEKMDPEETIYNALGGPLAPFPIKIDEILVKSSWRPNICIAESYTSPGGRVFLAGDSAHQNIPTGGYGMNTAVGDSFDIGWKLAATLKQYGGKDLLKSYELERLPIAVRNINQSGTFWKVWATIWSRVAEIRTDTPLSKPEELEAIKANTAEFFITNDAENKSHGIELGYRYNASPVVVPDAEATEPEWNILHYIPSTWPGARAPHVFLSDGETSVFDLFGQDYTIVDFSKEGKWAQSFTEAAQRLKIPVKAVHLPEEKHVQKIWERTAVLVRPDDHVAWRSPLDDATFDGDVDGILKIAVGQVSNTEAGVLNKERVLAEVRDKGFAGTVGNVNQDKVAMKAAFQLLELSSKVFIHHNHDLSVNTTVSFSFIMSSDSNFATIVTPSQLTTSFKHLFSNIPSSDPTILVHSSLRSVGFIPGFSSSVIQSLIAALGPSGTIVVPTHTGDNSDPAAWQAPPVPESWWQPIRDSIPAFDPATTITRVVGVVPETLRTWPGALRSAHPQTSFAALGPQAERITEGHAPNCRLGESSPLAKLEAVGAWVLLLGVGWDKCTAFHLAEYRIQNPQFEDISFAINIHGQRQWITVQDVAITDEDFERLGADFERDCRVIHGTVGAADCRLFSLREAVEYATSWMDKNRNK</sequence>
<dbReference type="Gene3D" id="3.50.50.60">
    <property type="entry name" value="FAD/NAD(P)-binding domain"/>
    <property type="match status" value="1"/>
</dbReference>
<dbReference type="SUPFAM" id="SSF110710">
    <property type="entry name" value="TTHA0583/YokD-like"/>
    <property type="match status" value="1"/>
</dbReference>
<dbReference type="GO" id="GO:0046677">
    <property type="term" value="P:response to antibiotic"/>
    <property type="evidence" value="ECO:0007669"/>
    <property type="project" value="InterPro"/>
</dbReference>
<dbReference type="PANTHER" id="PTHR43004:SF21">
    <property type="entry name" value="FAD-BINDING DOMAIN-CONTAINING PROTEIN-RELATED"/>
    <property type="match status" value="1"/>
</dbReference>
<dbReference type="InterPro" id="IPR003679">
    <property type="entry name" value="Amioglycoside_AcTrfase"/>
</dbReference>
<dbReference type="InterPro" id="IPR002938">
    <property type="entry name" value="FAD-bd"/>
</dbReference>
<dbReference type="AlphaFoldDB" id="A0A9P5CC71"/>
<evidence type="ECO:0000256" key="3">
    <source>
        <dbReference type="ARBA" id="ARBA00023002"/>
    </source>
</evidence>
<dbReference type="Pfam" id="PF21274">
    <property type="entry name" value="Rng_hyd_C"/>
    <property type="match status" value="1"/>
</dbReference>
<reference evidence="5 6" key="1">
    <citation type="submission" date="2018-06" db="EMBL/GenBank/DDBJ databases">
        <title>Genome analysis of cellulolytic fungus Trichoderma lentiforme CFAM-422.</title>
        <authorList>
            <person name="Steindorff A.S."/>
            <person name="Formighieri E.F."/>
            <person name="Midorikawa G.E.O."/>
            <person name="Tamietti M.S."/>
            <person name="Ramos E.Z."/>
            <person name="Silva A.S."/>
            <person name="Bon E.P.S."/>
            <person name="Mendes T.D."/>
            <person name="Damaso M.C.T."/>
            <person name="Favaro L.C.L."/>
        </authorList>
    </citation>
    <scope>NUCLEOTIDE SEQUENCE [LARGE SCALE GENOMIC DNA]</scope>
    <source>
        <strain evidence="5 6">CFAM-422</strain>
    </source>
</reference>
<dbReference type="NCBIfam" id="NF004780">
    <property type="entry name" value="PRK06126.1"/>
    <property type="match status" value="1"/>
</dbReference>
<dbReference type="Pfam" id="PF01494">
    <property type="entry name" value="FAD_binding_3"/>
    <property type="match status" value="1"/>
</dbReference>
<dbReference type="GO" id="GO:0071949">
    <property type="term" value="F:FAD binding"/>
    <property type="evidence" value="ECO:0007669"/>
    <property type="project" value="InterPro"/>
</dbReference>
<evidence type="ECO:0000313" key="5">
    <source>
        <dbReference type="EMBL" id="KAF3066879.1"/>
    </source>
</evidence>
<dbReference type="Proteomes" id="UP000801864">
    <property type="component" value="Unassembled WGS sequence"/>
</dbReference>
<dbReference type="Gene3D" id="3.30.9.10">
    <property type="entry name" value="D-Amino Acid Oxidase, subunit A, domain 2"/>
    <property type="match status" value="1"/>
</dbReference>
<dbReference type="InterPro" id="IPR036188">
    <property type="entry name" value="FAD/NAD-bd_sf"/>
</dbReference>
<dbReference type="Pfam" id="PF02522">
    <property type="entry name" value="Antibiotic_NAT"/>
    <property type="match status" value="1"/>
</dbReference>
<dbReference type="GO" id="GO:0008080">
    <property type="term" value="F:N-acetyltransferase activity"/>
    <property type="evidence" value="ECO:0007669"/>
    <property type="project" value="InterPro"/>
</dbReference>
<keyword evidence="3" id="KW-0560">Oxidoreductase</keyword>
<protein>
    <submittedName>
        <fullName evidence="5">SPBc2 prophage-derived aminoglycoside N</fullName>
    </submittedName>
</protein>
<keyword evidence="1" id="KW-0285">Flavoprotein</keyword>
<dbReference type="Gene3D" id="3.40.30.120">
    <property type="match status" value="1"/>
</dbReference>
<comment type="caution">
    <text evidence="5">The sequence shown here is derived from an EMBL/GenBank/DDBJ whole genome shotgun (WGS) entry which is preliminary data.</text>
</comment>
<feature type="domain" description="FAD-binding" evidence="4">
    <location>
        <begin position="30"/>
        <end position="395"/>
    </location>
</feature>
<evidence type="ECO:0000313" key="6">
    <source>
        <dbReference type="Proteomes" id="UP000801864"/>
    </source>
</evidence>
<evidence type="ECO:0000256" key="1">
    <source>
        <dbReference type="ARBA" id="ARBA00022630"/>
    </source>
</evidence>
<dbReference type="PANTHER" id="PTHR43004">
    <property type="entry name" value="TRK SYSTEM POTASSIUM UPTAKE PROTEIN"/>
    <property type="match status" value="1"/>
</dbReference>
<keyword evidence="2" id="KW-0274">FAD</keyword>